<protein>
    <recommendedName>
        <fullName evidence="2">Protein ENHANCED DISEASE RESISTANCE 2 C-terminal domain-containing protein</fullName>
    </recommendedName>
</protein>
<evidence type="ECO:0000256" key="1">
    <source>
        <dbReference type="SAM" id="MobiDB-lite"/>
    </source>
</evidence>
<dbReference type="AlphaFoldDB" id="A0AAQ3JRC7"/>
<dbReference type="PANTHER" id="PTHR31558">
    <property type="entry name" value="CW14 PROTEIN"/>
    <property type="match status" value="1"/>
</dbReference>
<reference evidence="3 4" key="1">
    <citation type="submission" date="2023-10" db="EMBL/GenBank/DDBJ databases">
        <title>Chromosome-scale genome assembly provides insights into flower coloration mechanisms of Canna indica.</title>
        <authorList>
            <person name="Li C."/>
        </authorList>
    </citation>
    <scope>NUCLEOTIDE SEQUENCE [LARGE SCALE GENOMIC DNA]</scope>
    <source>
        <tissue evidence="3">Flower</tissue>
    </source>
</reference>
<evidence type="ECO:0000259" key="2">
    <source>
        <dbReference type="Pfam" id="PF07059"/>
    </source>
</evidence>
<name>A0AAQ3JRC7_9LILI</name>
<evidence type="ECO:0000313" key="4">
    <source>
        <dbReference type="Proteomes" id="UP001327560"/>
    </source>
</evidence>
<feature type="domain" description="Protein ENHANCED DISEASE RESISTANCE 2 C-terminal" evidence="2">
    <location>
        <begin position="274"/>
        <end position="515"/>
    </location>
</feature>
<feature type="compositionally biased region" description="Polar residues" evidence="1">
    <location>
        <begin position="1"/>
        <end position="12"/>
    </location>
</feature>
<dbReference type="InterPro" id="IPR009769">
    <property type="entry name" value="EDR2_C"/>
</dbReference>
<organism evidence="3 4">
    <name type="scientific">Canna indica</name>
    <name type="common">Indian-shot</name>
    <dbReference type="NCBI Taxonomy" id="4628"/>
    <lineage>
        <taxon>Eukaryota</taxon>
        <taxon>Viridiplantae</taxon>
        <taxon>Streptophyta</taxon>
        <taxon>Embryophyta</taxon>
        <taxon>Tracheophyta</taxon>
        <taxon>Spermatophyta</taxon>
        <taxon>Magnoliopsida</taxon>
        <taxon>Liliopsida</taxon>
        <taxon>Zingiberales</taxon>
        <taxon>Cannaceae</taxon>
        <taxon>Canna</taxon>
    </lineage>
</organism>
<accession>A0AAQ3JRC7</accession>
<dbReference type="EMBL" id="CP136890">
    <property type="protein sequence ID" value="WOK94426.1"/>
    <property type="molecule type" value="Genomic_DNA"/>
</dbReference>
<dbReference type="Pfam" id="PF07059">
    <property type="entry name" value="EDR2_C"/>
    <property type="match status" value="1"/>
</dbReference>
<proteinExistence type="predicted"/>
<gene>
    <name evidence="3" type="ORF">Cni_G03128</name>
</gene>
<feature type="region of interest" description="Disordered" evidence="1">
    <location>
        <begin position="1"/>
        <end position="36"/>
    </location>
</feature>
<sequence length="530" mass="60093">MGACTSKSITRPRTQKYSRRSRKYRAKISAPKTNGKSEVSNLKFHVTKLQWHHSQADANGICQEDTWFDSISILESESDDDFISVHGDCNPSVHEIGTQMFQYENASQFVDAMCKLEEYCSSTPVRLSVGQYLKTEGKTERISCITEPKDFDSSAIGADVCIKKKKGLTKKYGSFKGLTERHAAEEKSLGNRKQSYVCKLVSSVSFNDKIYHMSSHSPLCQKKKSTVIRVSYKRTSYDGGETTECCASKRLLFRPKGGLVIPPAIGEKPTPGCWSSLDPSSFELRGDNYFRDKKKFPAPNYAPYYPIGVDLFLCPRKVHHIAQHIELPYVKPHDKLPSLLIVNIQLPTYPAAMFLGDSDGEGMSLVLYFKISDCYDKEVSSNFQDLIRKFIDDEMERTKGFAVGSSIPFRERLKIIGGLVNPEDLELSAAERKLIQGYNRKPVLSRPQHNFYQGENYFEIDLDIHRFSYISRKGLEAFRERLKNGILDLGLTIQAQNQEELPEQILCCLRLNKIDLVDHGQIPTIITPND</sequence>
<keyword evidence="4" id="KW-1185">Reference proteome</keyword>
<dbReference type="PANTHER" id="PTHR31558:SF40">
    <property type="entry name" value="EXPRESSED PROTEIN"/>
    <property type="match status" value="1"/>
</dbReference>
<dbReference type="Proteomes" id="UP001327560">
    <property type="component" value="Chromosome 1"/>
</dbReference>
<feature type="compositionally biased region" description="Basic residues" evidence="1">
    <location>
        <begin position="13"/>
        <end position="26"/>
    </location>
</feature>
<evidence type="ECO:0000313" key="3">
    <source>
        <dbReference type="EMBL" id="WOK94426.1"/>
    </source>
</evidence>